<sequence>MDVKLLRTVLASGKAPSSTPAPLQSMSSRPSAFPPPLSSPEDDLIAPSSSAVRSQAKASEALEEAAHNLPPFTPYSAQVPWHTGMRAFFSQVFPKYGHYCGPNWSSGRNGGSLLWDKPPIDWVDHCCFCHDVGYDSHDQAQLYKADLELLECLQKMPPPKQSQRQGKGLSLHSREDSNGAIAWLYRNLYITGLQSFLLPYRRMLLRDMRRLPRKE</sequence>
<evidence type="ECO:0000313" key="2">
    <source>
        <dbReference type="EMBL" id="KAI5065193.1"/>
    </source>
</evidence>
<gene>
    <name evidence="2" type="ORF">GOP47_0019888</name>
    <name evidence="3" type="ORF">GOP47_0020361</name>
</gene>
<dbReference type="GO" id="GO:0050482">
    <property type="term" value="P:arachidonate secretion"/>
    <property type="evidence" value="ECO:0007669"/>
    <property type="project" value="InterPro"/>
</dbReference>
<dbReference type="EMBL" id="JABFUD020000019">
    <property type="protein sequence ID" value="KAI5065666.1"/>
    <property type="molecule type" value="Genomic_DNA"/>
</dbReference>
<evidence type="ECO:0000313" key="3">
    <source>
        <dbReference type="EMBL" id="KAI5065666.1"/>
    </source>
</evidence>
<dbReference type="Proteomes" id="UP000886520">
    <property type="component" value="Chromosome 19"/>
</dbReference>
<dbReference type="InterPro" id="IPR036444">
    <property type="entry name" value="PLipase_A2_dom_sf"/>
</dbReference>
<dbReference type="SUPFAM" id="SSF48619">
    <property type="entry name" value="Phospholipase A2, PLA2"/>
    <property type="match status" value="1"/>
</dbReference>
<feature type="region of interest" description="Disordered" evidence="1">
    <location>
        <begin position="11"/>
        <end position="50"/>
    </location>
</feature>
<dbReference type="GO" id="GO:0004623">
    <property type="term" value="F:phospholipase A2 activity"/>
    <property type="evidence" value="ECO:0007669"/>
    <property type="project" value="InterPro"/>
</dbReference>
<accession>A0A9D4ZAJ4</accession>
<name>A0A9D4ZAJ4_ADICA</name>
<reference evidence="3" key="1">
    <citation type="submission" date="2021-01" db="EMBL/GenBank/DDBJ databases">
        <title>Adiantum capillus-veneris genome.</title>
        <authorList>
            <person name="Fang Y."/>
            <person name="Liao Q."/>
        </authorList>
    </citation>
    <scope>NUCLEOTIDE SEQUENCE</scope>
    <source>
        <strain evidence="3">H3</strain>
        <tissue evidence="3">Leaf</tissue>
    </source>
</reference>
<dbReference type="OrthoDB" id="655972at2759"/>
<dbReference type="PANTHER" id="PTHR37246">
    <property type="entry name" value="OS07G0658000 PROTEIN"/>
    <property type="match status" value="1"/>
</dbReference>
<comment type="caution">
    <text evidence="3">The sequence shown here is derived from an EMBL/GenBank/DDBJ whole genome shotgun (WGS) entry which is preliminary data.</text>
</comment>
<feature type="compositionally biased region" description="Polar residues" evidence="1">
    <location>
        <begin position="15"/>
        <end position="30"/>
    </location>
</feature>
<proteinExistence type="predicted"/>
<dbReference type="AlphaFoldDB" id="A0A9D4ZAJ4"/>
<dbReference type="EMBL" id="JABFUD020000019">
    <property type="protein sequence ID" value="KAI5065193.1"/>
    <property type="molecule type" value="Genomic_DNA"/>
</dbReference>
<dbReference type="Gene3D" id="1.20.90.10">
    <property type="entry name" value="Phospholipase A2 domain"/>
    <property type="match status" value="1"/>
</dbReference>
<dbReference type="PANTHER" id="PTHR37246:SF1">
    <property type="entry name" value="PHOSPHOLIPASE A2 FAMILY PROTEIN"/>
    <property type="match status" value="1"/>
</dbReference>
<keyword evidence="4" id="KW-1185">Reference proteome</keyword>
<evidence type="ECO:0000256" key="1">
    <source>
        <dbReference type="SAM" id="MobiDB-lite"/>
    </source>
</evidence>
<evidence type="ECO:0008006" key="5">
    <source>
        <dbReference type="Google" id="ProtNLM"/>
    </source>
</evidence>
<organism evidence="3 4">
    <name type="scientific">Adiantum capillus-veneris</name>
    <name type="common">Maidenhair fern</name>
    <dbReference type="NCBI Taxonomy" id="13818"/>
    <lineage>
        <taxon>Eukaryota</taxon>
        <taxon>Viridiplantae</taxon>
        <taxon>Streptophyta</taxon>
        <taxon>Embryophyta</taxon>
        <taxon>Tracheophyta</taxon>
        <taxon>Polypodiopsida</taxon>
        <taxon>Polypodiidae</taxon>
        <taxon>Polypodiales</taxon>
        <taxon>Pteridineae</taxon>
        <taxon>Pteridaceae</taxon>
        <taxon>Vittarioideae</taxon>
        <taxon>Adiantum</taxon>
    </lineage>
</organism>
<dbReference type="GO" id="GO:0006644">
    <property type="term" value="P:phospholipid metabolic process"/>
    <property type="evidence" value="ECO:0007669"/>
    <property type="project" value="InterPro"/>
</dbReference>
<evidence type="ECO:0000313" key="4">
    <source>
        <dbReference type="Proteomes" id="UP000886520"/>
    </source>
</evidence>
<protein>
    <recommendedName>
        <fullName evidence="5">Phospholipase A2 family protein</fullName>
    </recommendedName>
</protein>